<evidence type="ECO:0000313" key="1">
    <source>
        <dbReference type="EMBL" id="ETE56385.1"/>
    </source>
</evidence>
<dbReference type="PANTHER" id="PTHR47027">
    <property type="entry name" value="REVERSE TRANSCRIPTASE DOMAIN-CONTAINING PROTEIN"/>
    <property type="match status" value="1"/>
</dbReference>
<reference evidence="1 2" key="1">
    <citation type="journal article" date="2013" name="Proc. Natl. Acad. Sci. U.S.A.">
        <title>The king cobra genome reveals dynamic gene evolution and adaptation in the snake venom system.</title>
        <authorList>
            <person name="Vonk F.J."/>
            <person name="Casewell N.R."/>
            <person name="Henkel C.V."/>
            <person name="Heimberg A.M."/>
            <person name="Jansen H.J."/>
            <person name="McCleary R.J."/>
            <person name="Kerkkamp H.M."/>
            <person name="Vos R.A."/>
            <person name="Guerreiro I."/>
            <person name="Calvete J.J."/>
            <person name="Wuster W."/>
            <person name="Woods A.E."/>
            <person name="Logan J.M."/>
            <person name="Harrison R.A."/>
            <person name="Castoe T.A."/>
            <person name="de Koning A.P."/>
            <person name="Pollock D.D."/>
            <person name="Yandell M."/>
            <person name="Calderon D."/>
            <person name="Renjifo C."/>
            <person name="Currier R.B."/>
            <person name="Salgado D."/>
            <person name="Pla D."/>
            <person name="Sanz L."/>
            <person name="Hyder A.S."/>
            <person name="Ribeiro J.M."/>
            <person name="Arntzen J.W."/>
            <person name="van den Thillart G.E."/>
            <person name="Boetzer M."/>
            <person name="Pirovano W."/>
            <person name="Dirks R.P."/>
            <person name="Spaink H.P."/>
            <person name="Duboule D."/>
            <person name="McGlinn E."/>
            <person name="Kini R.M."/>
            <person name="Richardson M.K."/>
        </authorList>
    </citation>
    <scope>NUCLEOTIDE SEQUENCE</scope>
    <source>
        <tissue evidence="1">Blood</tissue>
    </source>
</reference>
<gene>
    <name evidence="1" type="ORF">L345_17904</name>
</gene>
<sequence length="148" mass="17190">TQRGLRRLLAKLSRYCITNFLTINIAKSKVIVFANKNKKHSWHINDVRIEQVTQYTYLGIVFSSAVAYWLKVTQMEASRLPKSCLEEQQTLNFQRYSWLTRLSEILNRYGLGFPLCDSLKQVKHRIKDVHGQIDMATLSTNDSLQLLA</sequence>
<dbReference type="EMBL" id="AZIM01024855">
    <property type="protein sequence ID" value="ETE56385.1"/>
    <property type="molecule type" value="Genomic_DNA"/>
</dbReference>
<evidence type="ECO:0000313" key="2">
    <source>
        <dbReference type="Proteomes" id="UP000018936"/>
    </source>
</evidence>
<accession>V8N2K5</accession>
<keyword evidence="2" id="KW-1185">Reference proteome</keyword>
<dbReference type="Proteomes" id="UP000018936">
    <property type="component" value="Unassembled WGS sequence"/>
</dbReference>
<evidence type="ECO:0008006" key="3">
    <source>
        <dbReference type="Google" id="ProtNLM"/>
    </source>
</evidence>
<feature type="non-terminal residue" evidence="1">
    <location>
        <position position="148"/>
    </location>
</feature>
<name>V8N2K5_OPHHA</name>
<feature type="non-terminal residue" evidence="1">
    <location>
        <position position="1"/>
    </location>
</feature>
<protein>
    <recommendedName>
        <fullName evidence="3">Reverse transcriptase domain-containing protein</fullName>
    </recommendedName>
</protein>
<dbReference type="AlphaFoldDB" id="V8N2K5"/>
<proteinExistence type="predicted"/>
<comment type="caution">
    <text evidence="1">The sequence shown here is derived from an EMBL/GenBank/DDBJ whole genome shotgun (WGS) entry which is preliminary data.</text>
</comment>
<dbReference type="OrthoDB" id="410381at2759"/>
<dbReference type="PANTHER" id="PTHR47027:SF30">
    <property type="entry name" value="THAP-TYPE DOMAIN-CONTAINING PROTEIN"/>
    <property type="match status" value="1"/>
</dbReference>
<organism evidence="1 2">
    <name type="scientific">Ophiophagus hannah</name>
    <name type="common">King cobra</name>
    <name type="synonym">Naja hannah</name>
    <dbReference type="NCBI Taxonomy" id="8665"/>
    <lineage>
        <taxon>Eukaryota</taxon>
        <taxon>Metazoa</taxon>
        <taxon>Chordata</taxon>
        <taxon>Craniata</taxon>
        <taxon>Vertebrata</taxon>
        <taxon>Euteleostomi</taxon>
        <taxon>Lepidosauria</taxon>
        <taxon>Squamata</taxon>
        <taxon>Bifurcata</taxon>
        <taxon>Unidentata</taxon>
        <taxon>Episquamata</taxon>
        <taxon>Toxicofera</taxon>
        <taxon>Serpentes</taxon>
        <taxon>Colubroidea</taxon>
        <taxon>Elapidae</taxon>
        <taxon>Elapinae</taxon>
        <taxon>Ophiophagus</taxon>
    </lineage>
</organism>